<feature type="compositionally biased region" description="Low complexity" evidence="10">
    <location>
        <begin position="766"/>
        <end position="775"/>
    </location>
</feature>
<evidence type="ECO:0000256" key="6">
    <source>
        <dbReference type="ARBA" id="ARBA00023163"/>
    </source>
</evidence>
<evidence type="ECO:0000256" key="5">
    <source>
        <dbReference type="ARBA" id="ARBA00023015"/>
    </source>
</evidence>
<keyword evidence="7" id="KW-0539">Nucleus</keyword>
<gene>
    <name evidence="11" type="ORF">C8A04DRAFT_11835</name>
</gene>
<dbReference type="Gene3D" id="1.25.40.10">
    <property type="entry name" value="Tetratricopeptide repeat domain"/>
    <property type="match status" value="3"/>
</dbReference>
<feature type="compositionally biased region" description="Polar residues" evidence="10">
    <location>
        <begin position="871"/>
        <end position="883"/>
    </location>
</feature>
<feature type="repeat" description="TPR" evidence="9">
    <location>
        <begin position="293"/>
        <end position="326"/>
    </location>
</feature>
<comment type="caution">
    <text evidence="11">The sequence shown here is derived from an EMBL/GenBank/DDBJ whole genome shotgun (WGS) entry which is preliminary data.</text>
</comment>
<dbReference type="GeneID" id="87813724"/>
<protein>
    <submittedName>
        <fullName evidence="11">Uncharacterized protein</fullName>
    </submittedName>
</protein>
<dbReference type="EMBL" id="MU853580">
    <property type="protein sequence ID" value="KAK4144045.1"/>
    <property type="molecule type" value="Genomic_DNA"/>
</dbReference>
<feature type="region of interest" description="Disordered" evidence="10">
    <location>
        <begin position="430"/>
        <end position="883"/>
    </location>
</feature>
<evidence type="ECO:0000313" key="11">
    <source>
        <dbReference type="EMBL" id="KAK4144045.1"/>
    </source>
</evidence>
<keyword evidence="6" id="KW-0804">Transcription</keyword>
<dbReference type="GO" id="GO:0000122">
    <property type="term" value="P:negative regulation of transcription by RNA polymerase II"/>
    <property type="evidence" value="ECO:0007669"/>
    <property type="project" value="TreeGrafter"/>
</dbReference>
<feature type="compositionally biased region" description="Polar residues" evidence="10">
    <location>
        <begin position="448"/>
        <end position="457"/>
    </location>
</feature>
<comment type="similarity">
    <text evidence="8">Belongs to the CYC8/SSN6 family.</text>
</comment>
<evidence type="ECO:0000256" key="2">
    <source>
        <dbReference type="ARBA" id="ARBA00022491"/>
    </source>
</evidence>
<organism evidence="11 12">
    <name type="scientific">Dichotomopilus funicola</name>
    <dbReference type="NCBI Taxonomy" id="1934379"/>
    <lineage>
        <taxon>Eukaryota</taxon>
        <taxon>Fungi</taxon>
        <taxon>Dikarya</taxon>
        <taxon>Ascomycota</taxon>
        <taxon>Pezizomycotina</taxon>
        <taxon>Sordariomycetes</taxon>
        <taxon>Sordariomycetidae</taxon>
        <taxon>Sordariales</taxon>
        <taxon>Chaetomiaceae</taxon>
        <taxon>Dichotomopilus</taxon>
    </lineage>
</organism>
<dbReference type="SMART" id="SM00028">
    <property type="entry name" value="TPR"/>
    <property type="match status" value="10"/>
</dbReference>
<dbReference type="GO" id="GO:0031490">
    <property type="term" value="F:chromatin DNA binding"/>
    <property type="evidence" value="ECO:0007669"/>
    <property type="project" value="TreeGrafter"/>
</dbReference>
<dbReference type="FunFam" id="1.25.40.10:FF:000403">
    <property type="entry name" value="General transcriptional repressor, putative"/>
    <property type="match status" value="1"/>
</dbReference>
<dbReference type="RefSeq" id="XP_062637416.1">
    <property type="nucleotide sequence ID" value="XM_062777111.1"/>
</dbReference>
<feature type="compositionally biased region" description="Basic and acidic residues" evidence="10">
    <location>
        <begin position="798"/>
        <end position="813"/>
    </location>
</feature>
<dbReference type="PANTHER" id="PTHR14017">
    <property type="entry name" value="LYSINE-SPECIFIC DEMETHYLASE"/>
    <property type="match status" value="1"/>
</dbReference>
<sequence>MANHHPSPPMQMQMHHGPLGPSRPPVPLQSFSSSRQTLLQQTEAVWIQLGGLAEQMGNLDDAMASYERALRTNPNSIAAMNAMSSVLRTREDFPKAAEYLNAILKLDEGNGDAWGSLGHCYLMMDDLQQAYSAYQRAIGQLRNPKDPRLWYGIGILYDRYGSLDHAEDAFVNVMNMQPDFDKAHEIYFRLGIIYKQQQKYNNSLECFKYIVSSPPTPLTEEDIWFQIGHVHEQQKDFESAKVAYHRVLDRDPNHAKVLQQLGWLHHTQSQHFDSQERAIEYLEKSVAADNSDAQSWYLLGRCYMQMQKYPKAYEAYQQAVYRDGRNPTFWCSIGVLYYQINQYRDALDAYSRAIRLNPNISEVWYDLGTLYESCNNQIADALDAYQRAADLDPLNPHIKTRLQLLRNGQASGAAPGQAPMPTDVHPQAYQAVGAVGPPGPQWAGSGSAAPQQPQSMANGEAPGGGPNSWSGRISDINPPPQPRNPYAAEREPFRGQPGQRPPSPQPEHQMRPYQDANRVPEQHRRGPSPPPPPNHYTAPAPPPPPQQPQQAPPQGSQPARVRNPNYGGHTPVAVLQPTSGPGPSSGGANPLMPYRTGSPRNDGRPLMHENRMPSPKSAYPQHQPPYAPHPEQAGPHGPEPGVPHPPQPGMHPEAVHHREHDPRPPSVGPKRLGDWEDEREAKKPSTEETRARMEDIRHRRPSASPRLEPYRRNSSEARRFDDMDRRMDQTRRIDELHRAVEMRRAEEQRQANDGYHPSEAAHHPQSHAPAAHLPPMQQGPSAMQGLMHEAPVSQPGSAKKEPSSAIEERRLEQQHPPAPHPPATNNEPERAARTMDVDENYDDSGEEDKKAGIVSGSAPTSATATVPPDTKNGTPTTATISGN</sequence>
<accession>A0AAN6V4R5</accession>
<dbReference type="AlphaFoldDB" id="A0AAN6V4R5"/>
<evidence type="ECO:0000256" key="9">
    <source>
        <dbReference type="PROSITE-ProRule" id="PRU00339"/>
    </source>
</evidence>
<feature type="compositionally biased region" description="Basic and acidic residues" evidence="10">
    <location>
        <begin position="708"/>
        <end position="750"/>
    </location>
</feature>
<dbReference type="InterPro" id="IPR019734">
    <property type="entry name" value="TPR_rpt"/>
</dbReference>
<feature type="compositionally biased region" description="Basic and acidic residues" evidence="10">
    <location>
        <begin position="601"/>
        <end position="611"/>
    </location>
</feature>
<evidence type="ECO:0000256" key="10">
    <source>
        <dbReference type="SAM" id="MobiDB-lite"/>
    </source>
</evidence>
<dbReference type="Pfam" id="PF13181">
    <property type="entry name" value="TPR_8"/>
    <property type="match status" value="2"/>
</dbReference>
<dbReference type="PROSITE" id="PS50005">
    <property type="entry name" value="TPR"/>
    <property type="match status" value="7"/>
</dbReference>
<proteinExistence type="inferred from homology"/>
<keyword evidence="2" id="KW-0678">Repressor</keyword>
<evidence type="ECO:0000256" key="7">
    <source>
        <dbReference type="ARBA" id="ARBA00023242"/>
    </source>
</evidence>
<dbReference type="GO" id="GO:0005634">
    <property type="term" value="C:nucleus"/>
    <property type="evidence" value="ECO:0007669"/>
    <property type="project" value="UniProtKB-SubCell"/>
</dbReference>
<keyword evidence="4 9" id="KW-0802">TPR repeat</keyword>
<dbReference type="GO" id="GO:0000978">
    <property type="term" value="F:RNA polymerase II cis-regulatory region sequence-specific DNA binding"/>
    <property type="evidence" value="ECO:0007669"/>
    <property type="project" value="TreeGrafter"/>
</dbReference>
<dbReference type="PROSITE" id="PS50293">
    <property type="entry name" value="TPR_REGION"/>
    <property type="match status" value="2"/>
</dbReference>
<feature type="repeat" description="TPR" evidence="9">
    <location>
        <begin position="221"/>
        <end position="254"/>
    </location>
</feature>
<feature type="compositionally biased region" description="Basic and acidic residues" evidence="10">
    <location>
        <begin position="653"/>
        <end position="663"/>
    </location>
</feature>
<feature type="compositionally biased region" description="Pro residues" evidence="10">
    <location>
        <begin position="637"/>
        <end position="649"/>
    </location>
</feature>
<feature type="compositionally biased region" description="Basic and acidic residues" evidence="10">
    <location>
        <begin position="827"/>
        <end position="836"/>
    </location>
</feature>
<feature type="repeat" description="TPR" evidence="9">
    <location>
        <begin position="147"/>
        <end position="180"/>
    </location>
</feature>
<dbReference type="Proteomes" id="UP001302676">
    <property type="component" value="Unassembled WGS sequence"/>
</dbReference>
<dbReference type="PANTHER" id="PTHR14017:SF1">
    <property type="entry name" value="LD02225P"/>
    <property type="match status" value="1"/>
</dbReference>
<dbReference type="InterPro" id="IPR051630">
    <property type="entry name" value="Corepressor-Demethylase"/>
</dbReference>
<feature type="repeat" description="TPR" evidence="9">
    <location>
        <begin position="43"/>
        <end position="76"/>
    </location>
</feature>
<feature type="region of interest" description="Disordered" evidence="10">
    <location>
        <begin position="1"/>
        <end position="34"/>
    </location>
</feature>
<feature type="repeat" description="TPR" evidence="9">
    <location>
        <begin position="111"/>
        <end position="144"/>
    </location>
</feature>
<reference evidence="11" key="2">
    <citation type="submission" date="2023-05" db="EMBL/GenBank/DDBJ databases">
        <authorList>
            <consortium name="Lawrence Berkeley National Laboratory"/>
            <person name="Steindorff A."/>
            <person name="Hensen N."/>
            <person name="Bonometti L."/>
            <person name="Westerberg I."/>
            <person name="Brannstrom I.O."/>
            <person name="Guillou S."/>
            <person name="Cros-Aarteil S."/>
            <person name="Calhoun S."/>
            <person name="Haridas S."/>
            <person name="Kuo A."/>
            <person name="Mondo S."/>
            <person name="Pangilinan J."/>
            <person name="Riley R."/>
            <person name="Labutti K."/>
            <person name="Andreopoulos B."/>
            <person name="Lipzen A."/>
            <person name="Chen C."/>
            <person name="Yanf M."/>
            <person name="Daum C."/>
            <person name="Ng V."/>
            <person name="Clum A."/>
            <person name="Ohm R."/>
            <person name="Martin F."/>
            <person name="Silar P."/>
            <person name="Natvig D."/>
            <person name="Lalanne C."/>
            <person name="Gautier V."/>
            <person name="Ament-Velasquez S.L."/>
            <person name="Kruys A."/>
            <person name="Hutchinson M.I."/>
            <person name="Powell A.J."/>
            <person name="Barry K."/>
            <person name="Miller A.N."/>
            <person name="Grigoriev I.V."/>
            <person name="Debuchy R."/>
            <person name="Gladieux P."/>
            <person name="Thoren M.H."/>
            <person name="Johannesson H."/>
        </authorList>
    </citation>
    <scope>NUCLEOTIDE SEQUENCE</scope>
    <source>
        <strain evidence="11">CBS 141.50</strain>
    </source>
</reference>
<evidence type="ECO:0000256" key="1">
    <source>
        <dbReference type="ARBA" id="ARBA00004123"/>
    </source>
</evidence>
<feature type="compositionally biased region" description="Basic and acidic residues" evidence="10">
    <location>
        <begin position="671"/>
        <end position="697"/>
    </location>
</feature>
<evidence type="ECO:0000256" key="4">
    <source>
        <dbReference type="ARBA" id="ARBA00022803"/>
    </source>
</evidence>
<dbReference type="SUPFAM" id="SSF48452">
    <property type="entry name" value="TPR-like"/>
    <property type="match status" value="2"/>
</dbReference>
<feature type="repeat" description="TPR" evidence="9">
    <location>
        <begin position="327"/>
        <end position="360"/>
    </location>
</feature>
<dbReference type="InterPro" id="IPR011990">
    <property type="entry name" value="TPR-like_helical_dom_sf"/>
</dbReference>
<feature type="compositionally biased region" description="Acidic residues" evidence="10">
    <location>
        <begin position="837"/>
        <end position="846"/>
    </location>
</feature>
<dbReference type="FunFam" id="1.25.40.10:FF:000078">
    <property type="entry name" value="Transcriptional corepressor Cyc8"/>
    <property type="match status" value="1"/>
</dbReference>
<name>A0AAN6V4R5_9PEZI</name>
<evidence type="ECO:0000256" key="3">
    <source>
        <dbReference type="ARBA" id="ARBA00022737"/>
    </source>
</evidence>
<feature type="repeat" description="TPR" evidence="9">
    <location>
        <begin position="184"/>
        <end position="217"/>
    </location>
</feature>
<feature type="compositionally biased region" description="Pro residues" evidence="10">
    <location>
        <begin position="527"/>
        <end position="551"/>
    </location>
</feature>
<reference evidence="11" key="1">
    <citation type="journal article" date="2023" name="Mol. Phylogenet. Evol.">
        <title>Genome-scale phylogeny and comparative genomics of the fungal order Sordariales.</title>
        <authorList>
            <person name="Hensen N."/>
            <person name="Bonometti L."/>
            <person name="Westerberg I."/>
            <person name="Brannstrom I.O."/>
            <person name="Guillou S."/>
            <person name="Cros-Aarteil S."/>
            <person name="Calhoun S."/>
            <person name="Haridas S."/>
            <person name="Kuo A."/>
            <person name="Mondo S."/>
            <person name="Pangilinan J."/>
            <person name="Riley R."/>
            <person name="LaButti K."/>
            <person name="Andreopoulos B."/>
            <person name="Lipzen A."/>
            <person name="Chen C."/>
            <person name="Yan M."/>
            <person name="Daum C."/>
            <person name="Ng V."/>
            <person name="Clum A."/>
            <person name="Steindorff A."/>
            <person name="Ohm R.A."/>
            <person name="Martin F."/>
            <person name="Silar P."/>
            <person name="Natvig D.O."/>
            <person name="Lalanne C."/>
            <person name="Gautier V."/>
            <person name="Ament-Velasquez S.L."/>
            <person name="Kruys A."/>
            <person name="Hutchinson M.I."/>
            <person name="Powell A.J."/>
            <person name="Barry K."/>
            <person name="Miller A.N."/>
            <person name="Grigoriev I.V."/>
            <person name="Debuchy R."/>
            <person name="Gladieux P."/>
            <person name="Hiltunen Thoren M."/>
            <person name="Johannesson H."/>
        </authorList>
    </citation>
    <scope>NUCLEOTIDE SEQUENCE</scope>
    <source>
        <strain evidence="11">CBS 141.50</strain>
    </source>
</reference>
<keyword evidence="12" id="KW-1185">Reference proteome</keyword>
<dbReference type="Pfam" id="PF13428">
    <property type="entry name" value="TPR_14"/>
    <property type="match status" value="1"/>
</dbReference>
<dbReference type="Pfam" id="PF14559">
    <property type="entry name" value="TPR_19"/>
    <property type="match status" value="1"/>
</dbReference>
<evidence type="ECO:0000313" key="12">
    <source>
        <dbReference type="Proteomes" id="UP001302676"/>
    </source>
</evidence>
<dbReference type="GO" id="GO:0017053">
    <property type="term" value="C:transcription repressor complex"/>
    <property type="evidence" value="ECO:0007669"/>
    <property type="project" value="TreeGrafter"/>
</dbReference>
<keyword evidence="3" id="KW-0677">Repeat</keyword>
<dbReference type="Pfam" id="PF12895">
    <property type="entry name" value="ANAPC3"/>
    <property type="match status" value="1"/>
</dbReference>
<evidence type="ECO:0000256" key="8">
    <source>
        <dbReference type="ARBA" id="ARBA00061082"/>
    </source>
</evidence>
<keyword evidence="5" id="KW-0805">Transcription regulation</keyword>
<comment type="subcellular location">
    <subcellularLocation>
        <location evidence="1">Nucleus</location>
    </subcellularLocation>
</comment>